<organism evidence="1 2">
    <name type="scientific">Geomonas subterranea</name>
    <dbReference type="NCBI Taxonomy" id="2847989"/>
    <lineage>
        <taxon>Bacteria</taxon>
        <taxon>Pseudomonadati</taxon>
        <taxon>Thermodesulfobacteriota</taxon>
        <taxon>Desulfuromonadia</taxon>
        <taxon>Geobacterales</taxon>
        <taxon>Geobacteraceae</taxon>
        <taxon>Geomonas</taxon>
    </lineage>
</organism>
<dbReference type="EMBL" id="CP077683">
    <property type="protein sequence ID" value="QXE91972.1"/>
    <property type="molecule type" value="Genomic_DNA"/>
</dbReference>
<keyword evidence="2" id="KW-1185">Reference proteome</keyword>
<accession>A0ABX8LJ62</accession>
<evidence type="ECO:0000313" key="1">
    <source>
        <dbReference type="EMBL" id="QXE91972.1"/>
    </source>
</evidence>
<name>A0ABX8LJ62_9BACT</name>
<evidence type="ECO:0000313" key="2">
    <source>
        <dbReference type="Proteomes" id="UP000683559"/>
    </source>
</evidence>
<dbReference type="Proteomes" id="UP000683559">
    <property type="component" value="Chromosome"/>
</dbReference>
<gene>
    <name evidence="1" type="ORF">KP001_05425</name>
</gene>
<protein>
    <submittedName>
        <fullName evidence="1">Uncharacterized protein</fullName>
    </submittedName>
</protein>
<proteinExistence type="predicted"/>
<dbReference type="RefSeq" id="WP_217288536.1">
    <property type="nucleotide sequence ID" value="NZ_CP077683.1"/>
</dbReference>
<reference evidence="1 2" key="1">
    <citation type="submission" date="2021-06" db="EMBL/GenBank/DDBJ databases">
        <title>Gemonas diversity in paddy soil.</title>
        <authorList>
            <person name="Liu G."/>
        </authorList>
    </citation>
    <scope>NUCLEOTIDE SEQUENCE [LARGE SCALE GENOMIC DNA]</scope>
    <source>
        <strain evidence="1 2">RG2</strain>
    </source>
</reference>
<sequence>MIIRPYSGRVYIADHTLPPLERVAENRMVAPAFAPWERVAEGRMVAPALALWERVAENRMVAPAPAPWERVAEGRMVAPALAPWERVAEGRVREVLKLKDAAGPRRRNPAASPFNNHRLLLIKCHAKQE</sequence>